<evidence type="ECO:0000313" key="2">
    <source>
        <dbReference type="Proteomes" id="UP000184139"/>
    </source>
</evidence>
<dbReference type="Proteomes" id="UP000184139">
    <property type="component" value="Unassembled WGS sequence"/>
</dbReference>
<protein>
    <submittedName>
        <fullName evidence="1">Kynurenine formamidase</fullName>
    </submittedName>
</protein>
<dbReference type="Gene3D" id="3.50.30.50">
    <property type="entry name" value="Putative cyclase"/>
    <property type="match status" value="1"/>
</dbReference>
<dbReference type="InterPro" id="IPR007325">
    <property type="entry name" value="KFase/CYL"/>
</dbReference>
<keyword evidence="2" id="KW-1185">Reference proteome</keyword>
<accession>A0A1M5V5X5</accession>
<gene>
    <name evidence="1" type="ORF">SAMN02745124_01513</name>
</gene>
<dbReference type="SUPFAM" id="SSF102198">
    <property type="entry name" value="Putative cyclase"/>
    <property type="match status" value="1"/>
</dbReference>
<dbReference type="GO" id="GO:0019441">
    <property type="term" value="P:L-tryptophan catabolic process to kynurenine"/>
    <property type="evidence" value="ECO:0007669"/>
    <property type="project" value="InterPro"/>
</dbReference>
<name>A0A1M5V5X5_9BACT</name>
<proteinExistence type="predicted"/>
<dbReference type="Pfam" id="PF04199">
    <property type="entry name" value="Cyclase"/>
    <property type="match status" value="1"/>
</dbReference>
<organism evidence="1 2">
    <name type="scientific">Desulfofustis glycolicus DSM 9705</name>
    <dbReference type="NCBI Taxonomy" id="1121409"/>
    <lineage>
        <taxon>Bacteria</taxon>
        <taxon>Pseudomonadati</taxon>
        <taxon>Thermodesulfobacteriota</taxon>
        <taxon>Desulfobulbia</taxon>
        <taxon>Desulfobulbales</taxon>
        <taxon>Desulfocapsaceae</taxon>
        <taxon>Desulfofustis</taxon>
    </lineage>
</organism>
<dbReference type="GO" id="GO:0004061">
    <property type="term" value="F:arylformamidase activity"/>
    <property type="evidence" value="ECO:0007669"/>
    <property type="project" value="InterPro"/>
</dbReference>
<dbReference type="PANTHER" id="PTHR31118">
    <property type="entry name" value="CYCLASE-LIKE PROTEIN 2"/>
    <property type="match status" value="1"/>
</dbReference>
<dbReference type="AlphaFoldDB" id="A0A1M5V5X5"/>
<dbReference type="InterPro" id="IPR037175">
    <property type="entry name" value="KFase_sf"/>
</dbReference>
<reference evidence="1 2" key="1">
    <citation type="submission" date="2016-11" db="EMBL/GenBank/DDBJ databases">
        <authorList>
            <person name="Jaros S."/>
            <person name="Januszkiewicz K."/>
            <person name="Wedrychowicz H."/>
        </authorList>
    </citation>
    <scope>NUCLEOTIDE SEQUENCE [LARGE SCALE GENOMIC DNA]</scope>
    <source>
        <strain evidence="1 2">DSM 9705</strain>
    </source>
</reference>
<dbReference type="PANTHER" id="PTHR31118:SF32">
    <property type="entry name" value="KYNURENINE FORMAMIDASE"/>
    <property type="match status" value="1"/>
</dbReference>
<sequence length="225" mass="24266">MSNGIVRKRGKSMLQVIDLSQELAPGMVVYPGSPQPQFRQVATIESDGYREMMMTLCTHHGTHLDAPAHLIAGGLTVDQLAPASFVGEALVLDFTRPDTATVDVQDLRPYEAIISGHDFVLLHTGWSKFWGDRRYFADYPVLSEAAARWLVAAGLRGVGVDTMSVDAPAAAGLPVHRLLLAGGLVIVENLNNLAALPHHSFFFSCLPLRLKDGDGSPVRAVALLS</sequence>
<dbReference type="EMBL" id="FQXS01000007">
    <property type="protein sequence ID" value="SHH70649.1"/>
    <property type="molecule type" value="Genomic_DNA"/>
</dbReference>
<evidence type="ECO:0000313" key="1">
    <source>
        <dbReference type="EMBL" id="SHH70649.1"/>
    </source>
</evidence>
<dbReference type="STRING" id="1121409.SAMN02745124_01513"/>